<dbReference type="PANTHER" id="PTHR47356:SF2">
    <property type="entry name" value="FAD-BINDING DOMAIN-CONTAINING PROTEIN-RELATED"/>
    <property type="match status" value="1"/>
</dbReference>
<dbReference type="EMBL" id="JAKEKT020000053">
    <property type="protein sequence ID" value="KAL1640219.1"/>
    <property type="molecule type" value="Genomic_DNA"/>
</dbReference>
<evidence type="ECO:0000256" key="1">
    <source>
        <dbReference type="ARBA" id="ARBA00007992"/>
    </source>
</evidence>
<proteinExistence type="inferred from homology"/>
<feature type="region of interest" description="Disordered" evidence="5">
    <location>
        <begin position="197"/>
        <end position="244"/>
    </location>
</feature>
<protein>
    <recommendedName>
        <fullName evidence="6">FAD-binding domain-containing protein</fullName>
    </recommendedName>
</protein>
<dbReference type="Pfam" id="PF01494">
    <property type="entry name" value="FAD_binding_3"/>
    <property type="match status" value="1"/>
</dbReference>
<evidence type="ECO:0000313" key="7">
    <source>
        <dbReference type="EMBL" id="KAL1640219.1"/>
    </source>
</evidence>
<feature type="compositionally biased region" description="Pro residues" evidence="5">
    <location>
        <begin position="219"/>
        <end position="240"/>
    </location>
</feature>
<feature type="domain" description="FAD-binding" evidence="6">
    <location>
        <begin position="21"/>
        <end position="71"/>
    </location>
</feature>
<evidence type="ECO:0000313" key="8">
    <source>
        <dbReference type="Proteomes" id="UP001521184"/>
    </source>
</evidence>
<dbReference type="SUPFAM" id="SSF51905">
    <property type="entry name" value="FAD/NAD(P)-binding domain"/>
    <property type="match status" value="1"/>
</dbReference>
<name>A0ABR3TKZ8_9PEZI</name>
<evidence type="ECO:0000259" key="6">
    <source>
        <dbReference type="Pfam" id="PF01494"/>
    </source>
</evidence>
<dbReference type="InterPro" id="IPR036188">
    <property type="entry name" value="FAD/NAD-bd_sf"/>
</dbReference>
<dbReference type="PANTHER" id="PTHR47356">
    <property type="entry name" value="FAD-DEPENDENT MONOOXYGENASE ASQG-RELATED"/>
    <property type="match status" value="1"/>
</dbReference>
<sequence length="351" mass="38792">MEDEIPHRFFEKEKKPWQKALSEFFFNKWHFQRIITIGDAAHKFSPISGQGGNSAIESAAVLATELIDMLKALPDKTSPSDEQITTAFQETQDRRRERLIQMSLMVLETPLPEFVATHIIPFGGMEGTFEHFATAAFLAERLPMLPMTKRPRFEPYLDQRPAKPLGSVSGTIPKAIAAAVFAALLILAKKAMAPDPDLIPATRSHPRSPPPTSSSSTPSSPPTRRPSPTTPSPAPTPPPTASALRGPLRTAQLEAIAQTLGSLTRDMELHKNFLDDSLDINLKTIRQQREELDQREAALIAMTKKEDAEKKKLVGSLLEDSVCRIMRDKSDLTHPREEVGSFEEISSAGEG</sequence>
<gene>
    <name evidence="7" type="ORF">SLS58_007170</name>
</gene>
<accession>A0ABR3TKZ8</accession>
<keyword evidence="4" id="KW-0560">Oxidoreductase</keyword>
<reference evidence="7 8" key="1">
    <citation type="journal article" date="2023" name="Plant Dis.">
        <title>First Report of Diplodia intermedia Causing Canker and Dieback Diseases on Apple Trees in Canada.</title>
        <authorList>
            <person name="Ellouze W."/>
            <person name="Ilyukhin E."/>
            <person name="Sulman M."/>
            <person name="Ali S."/>
        </authorList>
    </citation>
    <scope>NUCLEOTIDE SEQUENCE [LARGE SCALE GENOMIC DNA]</scope>
    <source>
        <strain evidence="7 8">M45-28</strain>
    </source>
</reference>
<evidence type="ECO:0000256" key="4">
    <source>
        <dbReference type="ARBA" id="ARBA00023002"/>
    </source>
</evidence>
<dbReference type="Gene3D" id="3.50.50.60">
    <property type="entry name" value="FAD/NAD(P)-binding domain"/>
    <property type="match status" value="1"/>
</dbReference>
<dbReference type="Proteomes" id="UP001521184">
    <property type="component" value="Unassembled WGS sequence"/>
</dbReference>
<keyword evidence="2" id="KW-0285">Flavoprotein</keyword>
<keyword evidence="8" id="KW-1185">Reference proteome</keyword>
<evidence type="ECO:0000256" key="3">
    <source>
        <dbReference type="ARBA" id="ARBA00022827"/>
    </source>
</evidence>
<keyword evidence="3" id="KW-0274">FAD</keyword>
<comment type="similarity">
    <text evidence="1">Belongs to the paxM FAD-dependent monooxygenase family.</text>
</comment>
<comment type="caution">
    <text evidence="7">The sequence shown here is derived from an EMBL/GenBank/DDBJ whole genome shotgun (WGS) entry which is preliminary data.</text>
</comment>
<organism evidence="7 8">
    <name type="scientific">Diplodia intermedia</name>
    <dbReference type="NCBI Taxonomy" id="856260"/>
    <lineage>
        <taxon>Eukaryota</taxon>
        <taxon>Fungi</taxon>
        <taxon>Dikarya</taxon>
        <taxon>Ascomycota</taxon>
        <taxon>Pezizomycotina</taxon>
        <taxon>Dothideomycetes</taxon>
        <taxon>Dothideomycetes incertae sedis</taxon>
        <taxon>Botryosphaeriales</taxon>
        <taxon>Botryosphaeriaceae</taxon>
        <taxon>Diplodia</taxon>
    </lineage>
</organism>
<dbReference type="InterPro" id="IPR050562">
    <property type="entry name" value="FAD_mOase_fung"/>
</dbReference>
<evidence type="ECO:0000256" key="5">
    <source>
        <dbReference type="SAM" id="MobiDB-lite"/>
    </source>
</evidence>
<evidence type="ECO:0000256" key="2">
    <source>
        <dbReference type="ARBA" id="ARBA00022630"/>
    </source>
</evidence>
<dbReference type="InterPro" id="IPR002938">
    <property type="entry name" value="FAD-bd"/>
</dbReference>